<protein>
    <submittedName>
        <fullName evidence="1">Uncharacterized protein</fullName>
    </submittedName>
</protein>
<dbReference type="AlphaFoldDB" id="A0A1F7L153"/>
<accession>A0A1F7L153</accession>
<dbReference type="EMBL" id="MGBR01000001">
    <property type="protein sequence ID" value="OGK73853.1"/>
    <property type="molecule type" value="Genomic_DNA"/>
</dbReference>
<dbReference type="InterPro" id="IPR011009">
    <property type="entry name" value="Kinase-like_dom_sf"/>
</dbReference>
<evidence type="ECO:0000313" key="2">
    <source>
        <dbReference type="Proteomes" id="UP000177050"/>
    </source>
</evidence>
<comment type="caution">
    <text evidence="1">The sequence shown here is derived from an EMBL/GenBank/DDBJ whole genome shotgun (WGS) entry which is preliminary data.</text>
</comment>
<gene>
    <name evidence="1" type="ORF">A3K52_03685</name>
</gene>
<reference evidence="1 2" key="1">
    <citation type="journal article" date="2016" name="Nat. Commun.">
        <title>Thousands of microbial genomes shed light on interconnected biogeochemical processes in an aquifer system.</title>
        <authorList>
            <person name="Anantharaman K."/>
            <person name="Brown C.T."/>
            <person name="Hug L.A."/>
            <person name="Sharon I."/>
            <person name="Castelle C.J."/>
            <person name="Probst A.J."/>
            <person name="Thomas B.C."/>
            <person name="Singh A."/>
            <person name="Wilkins M.J."/>
            <person name="Karaoz U."/>
            <person name="Brodie E.L."/>
            <person name="Williams K.H."/>
            <person name="Hubbard S.S."/>
            <person name="Banfield J.F."/>
        </authorList>
    </citation>
    <scope>NUCLEOTIDE SEQUENCE [LARGE SCALE GENOMIC DNA]</scope>
</reference>
<sequence>MAGNTIELQQGERFGPLWSGAKRKAAALFGSLQRVDRHGVSPLPIVPVLSRALQNPESQDHNGFHIRNVQKHTDFLIRGLSQENRMLITPWLDSIALFGPLHDADQLLGIQRNEDELRGGQDKQSVLNVKKGHGRGAATMILALADQYAVENGLPLPEAKRICAGAAMMMLRHDDILSFSEALRGDISAEGQSTEDLNSLLLNGTLNQFTLSPKNIVELTRLEKAPGENSIGLHPAFEATFSEELAQLAQDLRPLLADTTGKELEGLRLAADIALAGDILDMVIPPEAALVRLFLTQYSQNRPFHVSGHREEILQLIRNGNGNGNGEEMKLDSDVYRVLWQAYRQDTLLLQNPLFANNTALRNLLVSNALSQVELFRLIGHAVMSGDYTVFDKFASEREAIKIAQNFAQKPLEKGGQRLPVDADPRIYTEDDVADFDELCNAVYEEIRIQNPIEIVTLGQTLDFQGATSTFHEIDNPGQVVKQYLHGGEREKELWDFIPIGDPEYRTGLIRDEINVLGILAQSLNAVAVITKPENFWNGWFHDVGIKMDRLNPESFNARPTSEQYREVARYIIDYHFNPEFCPEVDLEEGESMETFIRSLLLGGRIQGREPIPGEIGILRDRLKEEPAYLEELSQPIEAFLNRFGSVIAEYGVRFHEPIMAHGDIKMDNMAVNGGIQILDVAPWVDWRINSKRMDAAFLYADLLVHGEVDEAEAFWGEYDRLYRSRIGIEDMDASEVREAELGIQAIDAISMVYRYLILYRLYKNKANGHGGKEKIQYEANTQEAYKLLNIAVAHLTEMTETS</sequence>
<dbReference type="SUPFAM" id="SSF56112">
    <property type="entry name" value="Protein kinase-like (PK-like)"/>
    <property type="match status" value="1"/>
</dbReference>
<proteinExistence type="predicted"/>
<dbReference type="Proteomes" id="UP000177050">
    <property type="component" value="Unassembled WGS sequence"/>
</dbReference>
<evidence type="ECO:0000313" key="1">
    <source>
        <dbReference type="EMBL" id="OGK73853.1"/>
    </source>
</evidence>
<organism evidence="1 2">
    <name type="scientific">Candidatus Roizmanbacteria bacterium RIFOXYD1_FULL_38_12</name>
    <dbReference type="NCBI Taxonomy" id="1802093"/>
    <lineage>
        <taxon>Bacteria</taxon>
        <taxon>Candidatus Roizmaniibacteriota</taxon>
    </lineage>
</organism>
<name>A0A1F7L153_9BACT</name>